<protein>
    <recommendedName>
        <fullName evidence="2">PBP domain-containing protein</fullName>
    </recommendedName>
</protein>
<keyword evidence="4" id="KW-1185">Reference proteome</keyword>
<gene>
    <name evidence="3" type="ORF">CHS0354_000595</name>
</gene>
<evidence type="ECO:0000313" key="3">
    <source>
        <dbReference type="EMBL" id="KAK3604931.1"/>
    </source>
</evidence>
<dbReference type="EMBL" id="JAEAOA010000085">
    <property type="protein sequence ID" value="KAK3604931.1"/>
    <property type="molecule type" value="Genomic_DNA"/>
</dbReference>
<dbReference type="PANTHER" id="PTHR30570">
    <property type="entry name" value="PERIPLASMIC PHOSPHATE BINDING COMPONENT OF PHOSPHATE ABC TRANSPORTER"/>
    <property type="match status" value="1"/>
</dbReference>
<comment type="caution">
    <text evidence="3">The sequence shown here is derived from an EMBL/GenBank/DDBJ whole genome shotgun (WGS) entry which is preliminary data.</text>
</comment>
<dbReference type="PANTHER" id="PTHR30570:SF1">
    <property type="entry name" value="PHOSPHATE-BINDING PROTEIN PSTS"/>
    <property type="match status" value="1"/>
</dbReference>
<dbReference type="Proteomes" id="UP001195483">
    <property type="component" value="Unassembled WGS sequence"/>
</dbReference>
<sequence length="628" mass="70653">MGMFGLQGCGEVYTAKFDRMPEGLDPSQGLSKLSYNSEKKELTLNGYLNEEEWKTALSLSDDSLYRGAINHLFEWSFQDETVSRGLLTISVQKEIVPIAKLLINAYKERYAGTEFILRIKDSREGVMRDLSEKLSRAGIFFYSHQQSKQRIAKDEGINKERSNARVIFRDAACLIAFPGNKVSKITFHELRKLFEGKVKTWKELKGSNFPIKVFAVRSSFYFKSILDTLACGVDETIIQYCNDENEVVEKTKESKGALGIVGLSNVKYALAVKKENRDTTSFKVMGVASSSSHPFYKPYQVFVLRKNYPFYLDVGFLNLNNVGKLPFSFSGFVKSGNSGQSMIFLCCAQSERKEETTTSGTLKIAGDFPSKLYLELLIAEFVRIWPLAEFQTQYVSTSQAIKAFLNREVDMIIISRGLNGDEKIMLIELGSTTVQKVATDAVSIAVNPKNPVKKLTLEEVKNIFSGSIKNWSEVGGKNAEIKLFVTDKNDAQRQILEDSLNLSFSKAALSYPSFTEVKKEIEIEEHAIGYVSMAAFRKEGTPSELDTSLIKMLSIAKKKDGYYVPPRQAYVYNGDYPLSHAVNCVTFKHGRLSKGFTSFIQREGQKVYSRNGLAPIKIPSVVINFKEY</sequence>
<dbReference type="AlphaFoldDB" id="A0AAE0T786"/>
<feature type="domain" description="PBP" evidence="2">
    <location>
        <begin position="354"/>
        <end position="600"/>
    </location>
</feature>
<evidence type="ECO:0000256" key="1">
    <source>
        <dbReference type="ARBA" id="ARBA00022729"/>
    </source>
</evidence>
<dbReference type="Pfam" id="PF12849">
    <property type="entry name" value="PBP_like_2"/>
    <property type="match status" value="2"/>
</dbReference>
<feature type="domain" description="PBP" evidence="2">
    <location>
        <begin position="84"/>
        <end position="318"/>
    </location>
</feature>
<reference evidence="3" key="2">
    <citation type="journal article" date="2021" name="Genome Biol. Evol.">
        <title>Developing a high-quality reference genome for a parasitic bivalve with doubly uniparental inheritance (Bivalvia: Unionida).</title>
        <authorList>
            <person name="Smith C.H."/>
        </authorList>
    </citation>
    <scope>NUCLEOTIDE SEQUENCE</scope>
    <source>
        <strain evidence="3">CHS0354</strain>
        <tissue evidence="3">Mantle</tissue>
    </source>
</reference>
<proteinExistence type="predicted"/>
<dbReference type="InterPro" id="IPR050811">
    <property type="entry name" value="Phosphate_ABC_transporter"/>
</dbReference>
<dbReference type="InterPro" id="IPR024370">
    <property type="entry name" value="PBP_domain"/>
</dbReference>
<evidence type="ECO:0000313" key="4">
    <source>
        <dbReference type="Proteomes" id="UP001195483"/>
    </source>
</evidence>
<accession>A0AAE0T786</accession>
<organism evidence="3 4">
    <name type="scientific">Potamilus streckersoni</name>
    <dbReference type="NCBI Taxonomy" id="2493646"/>
    <lineage>
        <taxon>Eukaryota</taxon>
        <taxon>Metazoa</taxon>
        <taxon>Spiralia</taxon>
        <taxon>Lophotrochozoa</taxon>
        <taxon>Mollusca</taxon>
        <taxon>Bivalvia</taxon>
        <taxon>Autobranchia</taxon>
        <taxon>Heteroconchia</taxon>
        <taxon>Palaeoheterodonta</taxon>
        <taxon>Unionida</taxon>
        <taxon>Unionoidea</taxon>
        <taxon>Unionidae</taxon>
        <taxon>Ambleminae</taxon>
        <taxon>Lampsilini</taxon>
        <taxon>Potamilus</taxon>
    </lineage>
</organism>
<dbReference type="SUPFAM" id="SSF53850">
    <property type="entry name" value="Periplasmic binding protein-like II"/>
    <property type="match status" value="2"/>
</dbReference>
<dbReference type="Gene3D" id="3.40.190.10">
    <property type="entry name" value="Periplasmic binding protein-like II"/>
    <property type="match status" value="4"/>
</dbReference>
<keyword evidence="1" id="KW-0732">Signal</keyword>
<reference evidence="3" key="3">
    <citation type="submission" date="2023-05" db="EMBL/GenBank/DDBJ databases">
        <authorList>
            <person name="Smith C.H."/>
        </authorList>
    </citation>
    <scope>NUCLEOTIDE SEQUENCE</scope>
    <source>
        <strain evidence="3">CHS0354</strain>
        <tissue evidence="3">Mantle</tissue>
    </source>
</reference>
<evidence type="ECO:0000259" key="2">
    <source>
        <dbReference type="Pfam" id="PF12849"/>
    </source>
</evidence>
<reference evidence="3" key="1">
    <citation type="journal article" date="2021" name="Genome Biol. Evol.">
        <title>A High-Quality Reference Genome for a Parasitic Bivalve with Doubly Uniparental Inheritance (Bivalvia: Unionida).</title>
        <authorList>
            <person name="Smith C.H."/>
        </authorList>
    </citation>
    <scope>NUCLEOTIDE SEQUENCE</scope>
    <source>
        <strain evidence="3">CHS0354</strain>
    </source>
</reference>
<name>A0AAE0T786_9BIVA</name>